<evidence type="ECO:0000259" key="6">
    <source>
        <dbReference type="Pfam" id="PF22600"/>
    </source>
</evidence>
<proteinExistence type="predicted"/>
<dbReference type="GO" id="GO:0031123">
    <property type="term" value="P:RNA 3'-end processing"/>
    <property type="evidence" value="ECO:0007669"/>
    <property type="project" value="TreeGrafter"/>
</dbReference>
<evidence type="ECO:0000313" key="8">
    <source>
        <dbReference type="Proteomes" id="UP000039324"/>
    </source>
</evidence>
<dbReference type="Proteomes" id="UP000039324">
    <property type="component" value="Unassembled WGS sequence"/>
</dbReference>
<dbReference type="AlphaFoldDB" id="A0A0G4IGM4"/>
<dbReference type="Gene3D" id="3.30.460.10">
    <property type="entry name" value="Beta Polymerase, domain 2"/>
    <property type="match status" value="1"/>
</dbReference>
<evidence type="ECO:0000256" key="1">
    <source>
        <dbReference type="ARBA" id="ARBA00022723"/>
    </source>
</evidence>
<evidence type="ECO:0000256" key="3">
    <source>
        <dbReference type="SAM" id="MobiDB-lite"/>
    </source>
</evidence>
<keyword evidence="8" id="KW-1185">Reference proteome</keyword>
<feature type="domain" description="PAP-associated" evidence="5">
    <location>
        <begin position="300"/>
        <end position="332"/>
    </location>
</feature>
<evidence type="ECO:0000259" key="5">
    <source>
        <dbReference type="Pfam" id="PF03828"/>
    </source>
</evidence>
<dbReference type="GO" id="GO:0031499">
    <property type="term" value="C:TRAMP complex"/>
    <property type="evidence" value="ECO:0007669"/>
    <property type="project" value="TreeGrafter"/>
</dbReference>
<evidence type="ECO:0000256" key="2">
    <source>
        <dbReference type="ARBA" id="ARBA00022842"/>
    </source>
</evidence>
<feature type="domain" description="Poly(A) RNA polymerase mitochondrial-like central palm" evidence="6">
    <location>
        <begin position="130"/>
        <end position="230"/>
    </location>
</feature>
<feature type="compositionally biased region" description="Low complexity" evidence="3">
    <location>
        <begin position="19"/>
        <end position="34"/>
    </location>
</feature>
<dbReference type="InterPro" id="IPR002058">
    <property type="entry name" value="PAP_assoc"/>
</dbReference>
<dbReference type="GO" id="GO:0003729">
    <property type="term" value="F:mRNA binding"/>
    <property type="evidence" value="ECO:0007669"/>
    <property type="project" value="TreeGrafter"/>
</dbReference>
<dbReference type="STRING" id="37360.A0A0G4IGM4"/>
<accession>A0A0G4IGM4</accession>
<dbReference type="SUPFAM" id="SSF81631">
    <property type="entry name" value="PAP/OAS1 substrate-binding domain"/>
    <property type="match status" value="1"/>
</dbReference>
<dbReference type="GO" id="GO:1990817">
    <property type="term" value="F:poly(A) RNA polymerase activity"/>
    <property type="evidence" value="ECO:0007669"/>
    <property type="project" value="InterPro"/>
</dbReference>
<dbReference type="Pfam" id="PF22600">
    <property type="entry name" value="MTPAP-like_central"/>
    <property type="match status" value="1"/>
</dbReference>
<organism evidence="7 8">
    <name type="scientific">Plasmodiophora brassicae</name>
    <name type="common">Clubroot disease agent</name>
    <dbReference type="NCBI Taxonomy" id="37360"/>
    <lineage>
        <taxon>Eukaryota</taxon>
        <taxon>Sar</taxon>
        <taxon>Rhizaria</taxon>
        <taxon>Endomyxa</taxon>
        <taxon>Phytomyxea</taxon>
        <taxon>Plasmodiophorida</taxon>
        <taxon>Plasmodiophoridae</taxon>
        <taxon>Plasmodiophora</taxon>
    </lineage>
</organism>
<dbReference type="GO" id="GO:0043634">
    <property type="term" value="P:polyadenylation-dependent ncRNA catabolic process"/>
    <property type="evidence" value="ECO:0007669"/>
    <property type="project" value="TreeGrafter"/>
</dbReference>
<dbReference type="PANTHER" id="PTHR23092:SF15">
    <property type="entry name" value="INACTIVE NON-CANONICAL POLY(A) RNA POLYMERASE PROTEIN TRF4-2-RELATED"/>
    <property type="match status" value="1"/>
</dbReference>
<feature type="region of interest" description="Disordered" evidence="3">
    <location>
        <begin position="1"/>
        <end position="57"/>
    </location>
</feature>
<keyword evidence="1" id="KW-0479">Metal-binding</keyword>
<dbReference type="EMBL" id="CDSF01000001">
    <property type="protein sequence ID" value="CEO94217.1"/>
    <property type="molecule type" value="Genomic_DNA"/>
</dbReference>
<keyword evidence="4" id="KW-1133">Transmembrane helix</keyword>
<dbReference type="OrthoDB" id="273917at2759"/>
<keyword evidence="4" id="KW-0812">Transmembrane</keyword>
<name>A0A0G4IGM4_PLABS</name>
<keyword evidence="2" id="KW-0460">Magnesium</keyword>
<gene>
    <name evidence="7" type="ORF">PBRA_000002</name>
</gene>
<dbReference type="InterPro" id="IPR054708">
    <property type="entry name" value="MTPAP-like_central"/>
</dbReference>
<sequence>MLPDIPVPATCDDTDDDVASISSAIPSSTPRSTARNVTVANDVPSTEADDPQSSRVNHDDVVNEAGVLGTRNVRPLSRSRSVVSLWHLQGQVATPEATGIISAQRRSQDLQLAVDLDDFIAAAKVAREYDARYRQWALHRVTSAVKTMFPMAVVLEVGSAPAGLHLAAPISDVDVVVANVSDTGAGLVRLFEHLKRDPAFCDVVHIARASTPVVKMTLTGTTLSVDVAWNAPFVAESRAFVLASSRRHRMFAPLVMYLKYYLYMHGLGTPFYGGVGSFLLYVLVRSHLQVNGEACSVSTGTCLRSFFAYYGYEFDAFHQCISVVNGGRIFSKVDGCS</sequence>
<protein>
    <submittedName>
        <fullName evidence="7">Uncharacterized protein</fullName>
    </submittedName>
</protein>
<dbReference type="PANTHER" id="PTHR23092">
    <property type="entry name" value="POLY(A) RNA POLYMERASE"/>
    <property type="match status" value="1"/>
</dbReference>
<feature type="transmembrane region" description="Helical" evidence="4">
    <location>
        <begin position="260"/>
        <end position="284"/>
    </location>
</feature>
<dbReference type="GO" id="GO:0046872">
    <property type="term" value="F:metal ion binding"/>
    <property type="evidence" value="ECO:0007669"/>
    <property type="project" value="UniProtKB-KW"/>
</dbReference>
<dbReference type="Pfam" id="PF03828">
    <property type="entry name" value="PAP_assoc"/>
    <property type="match status" value="1"/>
</dbReference>
<evidence type="ECO:0000313" key="7">
    <source>
        <dbReference type="EMBL" id="CEO94217.1"/>
    </source>
</evidence>
<reference evidence="7 8" key="1">
    <citation type="submission" date="2015-02" db="EMBL/GenBank/DDBJ databases">
        <authorList>
            <person name="Chooi Y.-H."/>
        </authorList>
    </citation>
    <scope>NUCLEOTIDE SEQUENCE [LARGE SCALE GENOMIC DNA]</scope>
    <source>
        <strain evidence="7">E3</strain>
    </source>
</reference>
<dbReference type="Gene3D" id="1.10.1410.10">
    <property type="match status" value="1"/>
</dbReference>
<dbReference type="SUPFAM" id="SSF81301">
    <property type="entry name" value="Nucleotidyltransferase"/>
    <property type="match status" value="1"/>
</dbReference>
<dbReference type="InterPro" id="IPR045862">
    <property type="entry name" value="Trf4-like"/>
</dbReference>
<dbReference type="GO" id="GO:0005730">
    <property type="term" value="C:nucleolus"/>
    <property type="evidence" value="ECO:0007669"/>
    <property type="project" value="TreeGrafter"/>
</dbReference>
<keyword evidence="4" id="KW-0472">Membrane</keyword>
<dbReference type="CDD" id="cd05402">
    <property type="entry name" value="NT_PAP_TUTase"/>
    <property type="match status" value="1"/>
</dbReference>
<dbReference type="InterPro" id="IPR043519">
    <property type="entry name" value="NT_sf"/>
</dbReference>
<evidence type="ECO:0000256" key="4">
    <source>
        <dbReference type="SAM" id="Phobius"/>
    </source>
</evidence>